<dbReference type="PANTHER" id="PTHR23024:SF546">
    <property type="entry name" value="CARBOXYLESTERASE 120-RELATED"/>
    <property type="match status" value="1"/>
</dbReference>
<dbReference type="EMBL" id="JBAMMX010000007">
    <property type="protein sequence ID" value="KAK6936377.1"/>
    <property type="molecule type" value="Genomic_DNA"/>
</dbReference>
<sequence length="326" mass="36544">MSNKPEPEVATPPNFYDFLDHVENLDGSITRLRTLPATPAAPDHPVVPSKDYILNPTKKTWLRVYLPRQALDSSFSSSSRKLPLIVYFHGGGYVICSAETSLFHEFCLSMAAQVGAVVVSVEYRLAPEHRLPAAYEDAVDALHWIKNSDDDWLKTYSDVTNCFLMGTSAGGNLAYFAGLWAIDADLGHLKIRGLILHHIFVGGTQRTESEKKLENDAVLPLRATDLMWQWALPKGADRDHEYSNPTAAKRFHDDCKKIKELGWKIWVNGVDGDLLFDKIVEFVRIMEEKGVRVVGKFGAGDYHVVELFDPSKAKAMFGHIKDFVLP</sequence>
<evidence type="ECO:0000256" key="1">
    <source>
        <dbReference type="ARBA" id="ARBA00010515"/>
    </source>
</evidence>
<dbReference type="GO" id="GO:0016787">
    <property type="term" value="F:hydrolase activity"/>
    <property type="evidence" value="ECO:0007669"/>
    <property type="project" value="UniProtKB-KW"/>
</dbReference>
<dbReference type="InterPro" id="IPR050466">
    <property type="entry name" value="Carboxylest/Gibb_receptor"/>
</dbReference>
<keyword evidence="3" id="KW-0378">Hydrolase</keyword>
<dbReference type="AlphaFoldDB" id="A0AAN8ZG12"/>
<feature type="domain" description="Alpha/beta hydrolase fold-3" evidence="2">
    <location>
        <begin position="85"/>
        <end position="305"/>
    </location>
</feature>
<dbReference type="SUPFAM" id="SSF53474">
    <property type="entry name" value="alpha/beta-Hydrolases"/>
    <property type="match status" value="1"/>
</dbReference>
<reference evidence="3 4" key="1">
    <citation type="submission" date="2023-12" db="EMBL/GenBank/DDBJ databases">
        <title>A high-quality genome assembly for Dillenia turbinata (Dilleniales).</title>
        <authorList>
            <person name="Chanderbali A."/>
        </authorList>
    </citation>
    <scope>NUCLEOTIDE SEQUENCE [LARGE SCALE GENOMIC DNA]</scope>
    <source>
        <strain evidence="3">LSX21</strain>
        <tissue evidence="3">Leaf</tissue>
    </source>
</reference>
<dbReference type="PANTHER" id="PTHR23024">
    <property type="entry name" value="ARYLACETAMIDE DEACETYLASE"/>
    <property type="match status" value="1"/>
</dbReference>
<keyword evidence="4" id="KW-1185">Reference proteome</keyword>
<dbReference type="InterPro" id="IPR013094">
    <property type="entry name" value="AB_hydrolase_3"/>
</dbReference>
<name>A0AAN8ZG12_9MAGN</name>
<protein>
    <submittedName>
        <fullName evidence="3">Alpha/beta hydrolase fold-3</fullName>
    </submittedName>
</protein>
<comment type="similarity">
    <text evidence="1">Belongs to the 'GDXG' lipolytic enzyme family.</text>
</comment>
<comment type="caution">
    <text evidence="3">The sequence shown here is derived from an EMBL/GenBank/DDBJ whole genome shotgun (WGS) entry which is preliminary data.</text>
</comment>
<evidence type="ECO:0000259" key="2">
    <source>
        <dbReference type="Pfam" id="PF07859"/>
    </source>
</evidence>
<proteinExistence type="inferred from homology"/>
<organism evidence="3 4">
    <name type="scientific">Dillenia turbinata</name>
    <dbReference type="NCBI Taxonomy" id="194707"/>
    <lineage>
        <taxon>Eukaryota</taxon>
        <taxon>Viridiplantae</taxon>
        <taxon>Streptophyta</taxon>
        <taxon>Embryophyta</taxon>
        <taxon>Tracheophyta</taxon>
        <taxon>Spermatophyta</taxon>
        <taxon>Magnoliopsida</taxon>
        <taxon>eudicotyledons</taxon>
        <taxon>Gunneridae</taxon>
        <taxon>Pentapetalae</taxon>
        <taxon>Dilleniales</taxon>
        <taxon>Dilleniaceae</taxon>
        <taxon>Dillenia</taxon>
    </lineage>
</organism>
<gene>
    <name evidence="3" type="ORF">RJ641_033407</name>
</gene>
<evidence type="ECO:0000313" key="4">
    <source>
        <dbReference type="Proteomes" id="UP001370490"/>
    </source>
</evidence>
<dbReference type="Gene3D" id="3.40.50.1820">
    <property type="entry name" value="alpha/beta hydrolase"/>
    <property type="match status" value="1"/>
</dbReference>
<dbReference type="InterPro" id="IPR029058">
    <property type="entry name" value="AB_hydrolase_fold"/>
</dbReference>
<accession>A0AAN8ZG12</accession>
<dbReference type="Pfam" id="PF07859">
    <property type="entry name" value="Abhydrolase_3"/>
    <property type="match status" value="1"/>
</dbReference>
<dbReference type="Proteomes" id="UP001370490">
    <property type="component" value="Unassembled WGS sequence"/>
</dbReference>
<evidence type="ECO:0000313" key="3">
    <source>
        <dbReference type="EMBL" id="KAK6936377.1"/>
    </source>
</evidence>